<proteinExistence type="predicted"/>
<reference evidence="1" key="1">
    <citation type="journal article" date="2020" name="Nature">
        <title>Giant virus diversity and host interactions through global metagenomics.</title>
        <authorList>
            <person name="Schulz F."/>
            <person name="Roux S."/>
            <person name="Paez-Espino D."/>
            <person name="Jungbluth S."/>
            <person name="Walsh D.A."/>
            <person name="Denef V.J."/>
            <person name="McMahon K.D."/>
            <person name="Konstantinidis K.T."/>
            <person name="Eloe-Fadrosh E.A."/>
            <person name="Kyrpides N.C."/>
            <person name="Woyke T."/>
        </authorList>
    </citation>
    <scope>NUCLEOTIDE SEQUENCE</scope>
    <source>
        <strain evidence="1">GVMAG-M-3300020185-18</strain>
    </source>
</reference>
<dbReference type="AlphaFoldDB" id="A0A6C0C4Y3"/>
<organism evidence="1">
    <name type="scientific">viral metagenome</name>
    <dbReference type="NCBI Taxonomy" id="1070528"/>
    <lineage>
        <taxon>unclassified sequences</taxon>
        <taxon>metagenomes</taxon>
        <taxon>organismal metagenomes</taxon>
    </lineage>
</organism>
<name>A0A6C0C4Y3_9ZZZZ</name>
<dbReference type="EMBL" id="MN739325">
    <property type="protein sequence ID" value="QHS98834.1"/>
    <property type="molecule type" value="Genomic_DNA"/>
</dbReference>
<sequence>MNSSPNYLVLNPVFNKFPTNHNWRPYKYIYKDEPYVDFYAEIRWRRVKKFCAKTLHFDIPDITNYKYYKIKEISRLQ</sequence>
<evidence type="ECO:0000313" key="1">
    <source>
        <dbReference type="EMBL" id="QHS98834.1"/>
    </source>
</evidence>
<protein>
    <submittedName>
        <fullName evidence="1">Uncharacterized protein</fullName>
    </submittedName>
</protein>
<accession>A0A6C0C4Y3</accession>